<sequence length="61" mass="6916">MHRLPWSFSLTIYLKVGEMEEIRDPNTIFTKKERGTRYGGKAEAEMVRSSHKAMARGGTTG</sequence>
<comment type="caution">
    <text evidence="2">The sequence shown here is derived from an EMBL/GenBank/DDBJ whole genome shotgun (WGS) entry which is preliminary data.</text>
</comment>
<evidence type="ECO:0000313" key="2">
    <source>
        <dbReference type="EMBL" id="GLI33630.1"/>
    </source>
</evidence>
<feature type="compositionally biased region" description="Basic and acidic residues" evidence="1">
    <location>
        <begin position="39"/>
        <end position="48"/>
    </location>
</feature>
<gene>
    <name evidence="2" type="ORF">DAMNIGENAA_10630</name>
</gene>
<evidence type="ECO:0000313" key="3">
    <source>
        <dbReference type="Proteomes" id="UP001144372"/>
    </source>
</evidence>
<organism evidence="2 3">
    <name type="scientific">Desulforhabdus amnigena</name>
    <dbReference type="NCBI Taxonomy" id="40218"/>
    <lineage>
        <taxon>Bacteria</taxon>
        <taxon>Pseudomonadati</taxon>
        <taxon>Thermodesulfobacteriota</taxon>
        <taxon>Syntrophobacteria</taxon>
        <taxon>Syntrophobacterales</taxon>
        <taxon>Syntrophobacteraceae</taxon>
        <taxon>Desulforhabdus</taxon>
    </lineage>
</organism>
<keyword evidence="3" id="KW-1185">Reference proteome</keyword>
<dbReference type="Proteomes" id="UP001144372">
    <property type="component" value="Unassembled WGS sequence"/>
</dbReference>
<name>A0A9W6D0I5_9BACT</name>
<dbReference type="AlphaFoldDB" id="A0A9W6D0I5"/>
<reference evidence="2" key="1">
    <citation type="submission" date="2022-12" db="EMBL/GenBank/DDBJ databases">
        <title>Reference genome sequencing for broad-spectrum identification of bacterial and archaeal isolates by mass spectrometry.</title>
        <authorList>
            <person name="Sekiguchi Y."/>
            <person name="Tourlousse D.M."/>
        </authorList>
    </citation>
    <scope>NUCLEOTIDE SEQUENCE</scope>
    <source>
        <strain evidence="2">ASRB1</strain>
    </source>
</reference>
<accession>A0A9W6D0I5</accession>
<dbReference type="EMBL" id="BSDR01000001">
    <property type="protein sequence ID" value="GLI33630.1"/>
    <property type="molecule type" value="Genomic_DNA"/>
</dbReference>
<proteinExistence type="predicted"/>
<evidence type="ECO:0000256" key="1">
    <source>
        <dbReference type="SAM" id="MobiDB-lite"/>
    </source>
</evidence>
<protein>
    <submittedName>
        <fullName evidence="2">Uncharacterized protein</fullName>
    </submittedName>
</protein>
<feature type="region of interest" description="Disordered" evidence="1">
    <location>
        <begin position="39"/>
        <end position="61"/>
    </location>
</feature>